<dbReference type="InterPro" id="IPR054520">
    <property type="entry name" value="M_Eco57I_C"/>
</dbReference>
<dbReference type="Gene3D" id="3.40.50.150">
    <property type="entry name" value="Vaccinia Virus protein VP39"/>
    <property type="match status" value="1"/>
</dbReference>
<dbReference type="Proteomes" id="UP000184105">
    <property type="component" value="Unassembled WGS sequence"/>
</dbReference>
<comment type="caution">
    <text evidence="9">The sequence shown here is derived from an EMBL/GenBank/DDBJ whole genome shotgun (WGS) entry which is preliminary data.</text>
</comment>
<dbReference type="PANTHER" id="PTHR33841">
    <property type="entry name" value="DNA METHYLTRANSFERASE YEEA-RELATED"/>
    <property type="match status" value="1"/>
</dbReference>
<comment type="catalytic activity">
    <reaction evidence="6">
        <text>a 2'-deoxyadenosine in DNA + S-adenosyl-L-methionine = an N(6)-methyl-2'-deoxyadenosine in DNA + S-adenosyl-L-homocysteine + H(+)</text>
        <dbReference type="Rhea" id="RHEA:15197"/>
        <dbReference type="Rhea" id="RHEA-COMP:12418"/>
        <dbReference type="Rhea" id="RHEA-COMP:12419"/>
        <dbReference type="ChEBI" id="CHEBI:15378"/>
        <dbReference type="ChEBI" id="CHEBI:57856"/>
        <dbReference type="ChEBI" id="CHEBI:59789"/>
        <dbReference type="ChEBI" id="CHEBI:90615"/>
        <dbReference type="ChEBI" id="CHEBI:90616"/>
        <dbReference type="EC" id="2.1.1.72"/>
    </reaction>
</comment>
<dbReference type="PRINTS" id="PR00507">
    <property type="entry name" value="N12N6MTFRASE"/>
</dbReference>
<protein>
    <recommendedName>
        <fullName evidence="2">site-specific DNA-methyltransferase (adenine-specific)</fullName>
        <ecNumber evidence="2">2.1.1.72</ecNumber>
    </recommendedName>
</protein>
<dbReference type="Pfam" id="PF22837">
    <property type="entry name" value="M_Eco57I_C"/>
    <property type="match status" value="1"/>
</dbReference>
<dbReference type="PROSITE" id="PS00092">
    <property type="entry name" value="N6_MTASE"/>
    <property type="match status" value="1"/>
</dbReference>
<evidence type="ECO:0000256" key="1">
    <source>
        <dbReference type="ARBA" id="ARBA00006594"/>
    </source>
</evidence>
<dbReference type="CDD" id="cd02440">
    <property type="entry name" value="AdoMet_MTases"/>
    <property type="match status" value="1"/>
</dbReference>
<dbReference type="GO" id="GO:0003676">
    <property type="term" value="F:nucleic acid binding"/>
    <property type="evidence" value="ECO:0007669"/>
    <property type="project" value="InterPro"/>
</dbReference>
<feature type="domain" description="Type II methyltransferase M.Eco57I C-terminal" evidence="8">
    <location>
        <begin position="266"/>
        <end position="489"/>
    </location>
</feature>
<evidence type="ECO:0000259" key="7">
    <source>
        <dbReference type="Pfam" id="PF07669"/>
    </source>
</evidence>
<keyword evidence="5" id="KW-0949">S-adenosyl-L-methionine</keyword>
<dbReference type="InterPro" id="IPR002052">
    <property type="entry name" value="DNA_methylase_N6_adenine_CS"/>
</dbReference>
<dbReference type="InterPro" id="IPR050953">
    <property type="entry name" value="N4_N6_ade-DNA_methylase"/>
</dbReference>
<dbReference type="RefSeq" id="WP_025837912.1">
    <property type="nucleotide sequence ID" value="NZ_BAKP01000012.1"/>
</dbReference>
<keyword evidence="10" id="KW-1185">Reference proteome</keyword>
<keyword evidence="4" id="KW-0808">Transferase</keyword>
<comment type="similarity">
    <text evidence="1">Belongs to the N(4)/N(6)-methyltransferase family.</text>
</comment>
<dbReference type="GO" id="GO:0006304">
    <property type="term" value="P:DNA modification"/>
    <property type="evidence" value="ECO:0007669"/>
    <property type="project" value="InterPro"/>
</dbReference>
<accession>A0AAX2F4N8</accession>
<dbReference type="AlphaFoldDB" id="A0AAX2F4N8"/>
<name>A0AAX2F4N8_9BACT</name>
<evidence type="ECO:0000313" key="9">
    <source>
        <dbReference type="EMBL" id="SHF93369.1"/>
    </source>
</evidence>
<evidence type="ECO:0000256" key="6">
    <source>
        <dbReference type="ARBA" id="ARBA00047942"/>
    </source>
</evidence>
<sequence>MTPEQKYISTTSLEHRKKYAQFFTPEKIAEFMCQWVLQGKQKTRALEPAYGLGIFSRVLAQKSNLPIDAYEIDEQIFASAFAARPNGVNLRNEDYFACDWNAKYDAIICNPPYLKFHDYDNATYIPDVNSHLGTKLNGFTNLYTLFLLKSIAQLQEGGRLAYIIPSEFLNSDYGVEVKRALVESNTLQHIIVVDFTECAFDDALTTACILLCERMTSSVKVRFSLVNNIEGLSNCFSEYVEFNTSELDAKIKWKAYYEEGNSCKYNHLVSFSKFAKVCRGIATGANDYFTFKPSKVDEYDVPEECLMPCICKAVDAPQTFFTQNEFTKLLNEDKTIYLFNGSTAPDNTSVLRYIHLGEELGINKRYLTASRSPWYAIENRPPAPIWVSVFNRNGLRFIRNEANIYNLTTFHCVYPKSTGVDIDVLFAYLITDVAKEIFLDNSRQYGNGLVKFEPNDLNKGMVVDLTLLNSRESSFVKDVYAFIKNNQKEKDGIKLLNEFFSLKYTDEINTIDKFTERLQLLKNTSLSVTEEVIKRTSKPRIKQLSFLDLFDQYELEPIKQNFMVREDIEVEYNTKHIHRNLLIDITKNLLICNVKKDNWEKYLDSSAKIYYTGKKFPSTIALNELYYFMPYLSGKGIRDLYYIKIARLGYRKEGQENEDKNDLRLVFEIERVGQLFNNYKKVKLEIWRTFTDTILKDIL</sequence>
<reference evidence="9 10" key="1">
    <citation type="submission" date="2016-11" db="EMBL/GenBank/DDBJ databases">
        <authorList>
            <person name="Varghese N."/>
            <person name="Submissions S."/>
        </authorList>
    </citation>
    <scope>NUCLEOTIDE SEQUENCE [LARGE SCALE GENOMIC DNA]</scope>
    <source>
        <strain evidence="9 10">DSM 22613</strain>
    </source>
</reference>
<evidence type="ECO:0000256" key="3">
    <source>
        <dbReference type="ARBA" id="ARBA00022603"/>
    </source>
</evidence>
<dbReference type="EC" id="2.1.1.72" evidence="2"/>
<dbReference type="InterPro" id="IPR029063">
    <property type="entry name" value="SAM-dependent_MTases_sf"/>
</dbReference>
<gene>
    <name evidence="9" type="ORF">SAMN05444364_1197</name>
</gene>
<evidence type="ECO:0000256" key="4">
    <source>
        <dbReference type="ARBA" id="ARBA00022679"/>
    </source>
</evidence>
<dbReference type="GO" id="GO:0032259">
    <property type="term" value="P:methylation"/>
    <property type="evidence" value="ECO:0007669"/>
    <property type="project" value="UniProtKB-KW"/>
</dbReference>
<dbReference type="SUPFAM" id="SSF53335">
    <property type="entry name" value="S-adenosyl-L-methionine-dependent methyltransferases"/>
    <property type="match status" value="1"/>
</dbReference>
<evidence type="ECO:0000259" key="8">
    <source>
        <dbReference type="Pfam" id="PF22837"/>
    </source>
</evidence>
<dbReference type="Pfam" id="PF07669">
    <property type="entry name" value="Eco57I"/>
    <property type="match status" value="1"/>
</dbReference>
<evidence type="ECO:0000313" key="10">
    <source>
        <dbReference type="Proteomes" id="UP000184105"/>
    </source>
</evidence>
<dbReference type="GO" id="GO:0009007">
    <property type="term" value="F:site-specific DNA-methyltransferase (adenine-specific) activity"/>
    <property type="evidence" value="ECO:0007669"/>
    <property type="project" value="UniProtKB-EC"/>
</dbReference>
<proteinExistence type="inferred from homology"/>
<evidence type="ECO:0000256" key="2">
    <source>
        <dbReference type="ARBA" id="ARBA00011900"/>
    </source>
</evidence>
<feature type="domain" description="Type II methyltransferase M.TaqI-like" evidence="7">
    <location>
        <begin position="91"/>
        <end position="192"/>
    </location>
</feature>
<dbReference type="PANTHER" id="PTHR33841:SF5">
    <property type="entry name" value="DNA METHYLASE (MODIFICATION METHYLASE) (METHYLTRANSFERASE)-RELATED"/>
    <property type="match status" value="1"/>
</dbReference>
<dbReference type="EMBL" id="FQWA01000019">
    <property type="protein sequence ID" value="SHF93369.1"/>
    <property type="molecule type" value="Genomic_DNA"/>
</dbReference>
<evidence type="ECO:0000256" key="5">
    <source>
        <dbReference type="ARBA" id="ARBA00022691"/>
    </source>
</evidence>
<keyword evidence="3" id="KW-0489">Methyltransferase</keyword>
<dbReference type="InterPro" id="IPR011639">
    <property type="entry name" value="MethylTrfase_TaqI-like_dom"/>
</dbReference>
<organism evidence="9 10">
    <name type="scientific">Prevotella scopos JCM 17725</name>
    <dbReference type="NCBI Taxonomy" id="1236518"/>
    <lineage>
        <taxon>Bacteria</taxon>
        <taxon>Pseudomonadati</taxon>
        <taxon>Bacteroidota</taxon>
        <taxon>Bacteroidia</taxon>
        <taxon>Bacteroidales</taxon>
        <taxon>Prevotellaceae</taxon>
        <taxon>Prevotella</taxon>
    </lineage>
</organism>